<dbReference type="SUPFAM" id="SSF53756">
    <property type="entry name" value="UDP-Glycosyltransferase/glycogen phosphorylase"/>
    <property type="match status" value="1"/>
</dbReference>
<accession>A0AAV3TDP7</accession>
<keyword evidence="3" id="KW-1185">Reference proteome</keyword>
<gene>
    <name evidence="2" type="ORF">GCM10009020_35600</name>
</gene>
<evidence type="ECO:0000313" key="2">
    <source>
        <dbReference type="EMBL" id="GAA0683082.1"/>
    </source>
</evidence>
<sequence>MRVLLIPEVYRPEDATSSGTVRDAASWVETWLAADDSLHVYWLLPPRERARYDHEDVLADNERVTLIEARPFMADDPDSDPFTEGGYSEAELGALREAIFDRNGYVDVVVDQRRTGRTELYKWLLEHADQWAARVRPFDVIANVHDIQFPFKYRWCSYRNRYQFLAELCGALFADGAWYTAGIDAAGALMAADRLFEPDVVRRAFSGSVIAGSPIEFGRYEERYADVPRRLHVAGALWEKKHADLVLDVGRRLHDEFGIRTILTSMEQIPAEYRDRAWVDAFPEASRDTYERALGEGDLAICASEYETMARTPFEQAANGQVLLLRDEPWIYDCVPMDYALAVDADDLAALAALVVERWDEAVAENRRMVEHCRNVRAPTACGRRTYADLRRRIRTKRERYDAPAVTDVVERAAADVAEESSDSTTHTSGPAAIEQVGEVSNHVAIDDLLARTAEYTNGRPLSEYENVAFVDVIYALRSLGYEDVGNPGTPVFRKRGA</sequence>
<proteinExistence type="predicted"/>
<dbReference type="AlphaFoldDB" id="A0AAV3TDP7"/>
<evidence type="ECO:0000256" key="1">
    <source>
        <dbReference type="SAM" id="MobiDB-lite"/>
    </source>
</evidence>
<dbReference type="Gene3D" id="3.40.50.2000">
    <property type="entry name" value="Glycogen Phosphorylase B"/>
    <property type="match status" value="1"/>
</dbReference>
<organism evidence="2 3">
    <name type="scientific">Natronoarchaeum mannanilyticum</name>
    <dbReference type="NCBI Taxonomy" id="926360"/>
    <lineage>
        <taxon>Archaea</taxon>
        <taxon>Methanobacteriati</taxon>
        <taxon>Methanobacteriota</taxon>
        <taxon>Stenosarchaea group</taxon>
        <taxon>Halobacteria</taxon>
        <taxon>Halobacteriales</taxon>
        <taxon>Natronoarchaeaceae</taxon>
    </lineage>
</organism>
<feature type="region of interest" description="Disordered" evidence="1">
    <location>
        <begin position="417"/>
        <end position="436"/>
    </location>
</feature>
<comment type="caution">
    <text evidence="2">The sequence shown here is derived from an EMBL/GenBank/DDBJ whole genome shotgun (WGS) entry which is preliminary data.</text>
</comment>
<dbReference type="RefSeq" id="WP_343776014.1">
    <property type="nucleotide sequence ID" value="NZ_BAAADV010000008.1"/>
</dbReference>
<name>A0AAV3TDP7_9EURY</name>
<reference evidence="2 3" key="1">
    <citation type="journal article" date="2019" name="Int. J. Syst. Evol. Microbiol.">
        <title>The Global Catalogue of Microorganisms (GCM) 10K type strain sequencing project: providing services to taxonomists for standard genome sequencing and annotation.</title>
        <authorList>
            <consortium name="The Broad Institute Genomics Platform"/>
            <consortium name="The Broad Institute Genome Sequencing Center for Infectious Disease"/>
            <person name="Wu L."/>
            <person name="Ma J."/>
        </authorList>
    </citation>
    <scope>NUCLEOTIDE SEQUENCE [LARGE SCALE GENOMIC DNA]</scope>
    <source>
        <strain evidence="2 3">JCM 16328</strain>
    </source>
</reference>
<dbReference type="EMBL" id="BAAADV010000008">
    <property type="protein sequence ID" value="GAA0683082.1"/>
    <property type="molecule type" value="Genomic_DNA"/>
</dbReference>
<protein>
    <submittedName>
        <fullName evidence="2">Uncharacterized protein</fullName>
    </submittedName>
</protein>
<evidence type="ECO:0000313" key="3">
    <source>
        <dbReference type="Proteomes" id="UP001500420"/>
    </source>
</evidence>
<dbReference type="Proteomes" id="UP001500420">
    <property type="component" value="Unassembled WGS sequence"/>
</dbReference>